<evidence type="ECO:0008006" key="5">
    <source>
        <dbReference type="Google" id="ProtNLM"/>
    </source>
</evidence>
<evidence type="ECO:0000256" key="1">
    <source>
        <dbReference type="SAM" id="MobiDB-lite"/>
    </source>
</evidence>
<evidence type="ECO:0000256" key="2">
    <source>
        <dbReference type="SAM" id="SignalP"/>
    </source>
</evidence>
<reference evidence="3 4" key="1">
    <citation type="journal article" date="2019" name="Environ. Microbiol.">
        <title>Species interactions and distinct microbial communities in high Arctic permafrost affected cryosols are associated with the CH4 and CO2 gas fluxes.</title>
        <authorList>
            <person name="Altshuler I."/>
            <person name="Hamel J."/>
            <person name="Turney S."/>
            <person name="Magnuson E."/>
            <person name="Levesque R."/>
            <person name="Greer C."/>
            <person name="Whyte L.G."/>
        </authorList>
    </citation>
    <scope>NUCLEOTIDE SEQUENCE [LARGE SCALE GENOMIC DNA]</scope>
    <source>
        <strain evidence="3 4">E3</strain>
    </source>
</reference>
<feature type="signal peptide" evidence="2">
    <location>
        <begin position="1"/>
        <end position="24"/>
    </location>
</feature>
<gene>
    <name evidence="3" type="ORF">EAH78_08510</name>
</gene>
<dbReference type="Proteomes" id="UP000317933">
    <property type="component" value="Unassembled WGS sequence"/>
</dbReference>
<organism evidence="3 4">
    <name type="scientific">Pseudomonas arsenicoxydans</name>
    <dbReference type="NCBI Taxonomy" id="702115"/>
    <lineage>
        <taxon>Bacteria</taxon>
        <taxon>Pseudomonadati</taxon>
        <taxon>Pseudomonadota</taxon>
        <taxon>Gammaproteobacteria</taxon>
        <taxon>Pseudomonadales</taxon>
        <taxon>Pseudomonadaceae</taxon>
        <taxon>Pseudomonas</taxon>
    </lineage>
</organism>
<dbReference type="EMBL" id="RCZE01000003">
    <property type="protein sequence ID" value="TPG79837.1"/>
    <property type="molecule type" value="Genomic_DNA"/>
</dbReference>
<evidence type="ECO:0000313" key="3">
    <source>
        <dbReference type="EMBL" id="TPG79837.1"/>
    </source>
</evidence>
<keyword evidence="2" id="KW-0732">Signal</keyword>
<feature type="chain" id="PRO_5021223894" description="Phosphate starvation-inducible protein PsiF" evidence="2">
    <location>
        <begin position="25"/>
        <end position="86"/>
    </location>
</feature>
<name>A0A502HYK5_9PSED</name>
<comment type="caution">
    <text evidence="3">The sequence shown here is derived from an EMBL/GenBank/DDBJ whole genome shotgun (WGS) entry which is preliminary data.</text>
</comment>
<feature type="region of interest" description="Disordered" evidence="1">
    <location>
        <begin position="27"/>
        <end position="86"/>
    </location>
</feature>
<dbReference type="AlphaFoldDB" id="A0A502HYK5"/>
<protein>
    <recommendedName>
        <fullName evidence="5">Phosphate starvation-inducible protein PsiF</fullName>
    </recommendedName>
</protein>
<feature type="compositionally biased region" description="Basic and acidic residues" evidence="1">
    <location>
        <begin position="65"/>
        <end position="79"/>
    </location>
</feature>
<accession>A0A502HYK5</accession>
<sequence>MVSTKLTALIITGLLCVGSLSALAQSKGNDAPVDKGGVPPSTEMNASSADRAGKSGSFGGGGVDRLVKTDCPRMSEPKSRTGLFLR</sequence>
<evidence type="ECO:0000313" key="4">
    <source>
        <dbReference type="Proteomes" id="UP000317933"/>
    </source>
</evidence>
<proteinExistence type="predicted"/>